<dbReference type="NCBIfam" id="TIGR01120">
    <property type="entry name" value="rpiB"/>
    <property type="match status" value="1"/>
</dbReference>
<keyword evidence="4" id="KW-1185">Reference proteome</keyword>
<dbReference type="GO" id="GO:0004751">
    <property type="term" value="F:ribose-5-phosphate isomerase activity"/>
    <property type="evidence" value="ECO:0007669"/>
    <property type="project" value="UniProtKB-EC"/>
</dbReference>
<dbReference type="PANTHER" id="PTHR43732:SF1">
    <property type="entry name" value="RIBOSE 5-PHOSPHATE ISOMERASE"/>
    <property type="match status" value="1"/>
</dbReference>
<dbReference type="InterPro" id="IPR036569">
    <property type="entry name" value="RpiB_LacA_LacB_sf"/>
</dbReference>
<gene>
    <name evidence="3" type="primary">rpiB</name>
    <name evidence="3" type="ORF">H8716_07190</name>
</gene>
<protein>
    <submittedName>
        <fullName evidence="3">Ribose 5-phosphate isomerase B</fullName>
        <ecNumber evidence="3">5.3.1.6</ecNumber>
    </submittedName>
</protein>
<proteinExistence type="inferred from homology"/>
<dbReference type="Gene3D" id="3.40.1400.10">
    <property type="entry name" value="Sugar-phosphate isomerase, RpiB/LacA/LacB"/>
    <property type="match status" value="1"/>
</dbReference>
<dbReference type="NCBIfam" id="NF004051">
    <property type="entry name" value="PRK05571.1"/>
    <property type="match status" value="1"/>
</dbReference>
<accession>A0ABR7N954</accession>
<comment type="similarity">
    <text evidence="1">Belongs to the LacAB/RpiB family.</text>
</comment>
<organism evidence="3 4">
    <name type="scientific">Jingyaoa shaoxingensis</name>
    <dbReference type="NCBI Taxonomy" id="2763671"/>
    <lineage>
        <taxon>Bacteria</taxon>
        <taxon>Bacillati</taxon>
        <taxon>Bacillota</taxon>
        <taxon>Clostridia</taxon>
        <taxon>Lachnospirales</taxon>
        <taxon>Lachnospiraceae</taxon>
        <taxon>Jingyaoa</taxon>
    </lineage>
</organism>
<comment type="caution">
    <text evidence="3">The sequence shown here is derived from an EMBL/GenBank/DDBJ whole genome shotgun (WGS) entry which is preliminary data.</text>
</comment>
<name>A0ABR7N954_9FIRM</name>
<keyword evidence="2 3" id="KW-0413">Isomerase</keyword>
<dbReference type="Pfam" id="PF02502">
    <property type="entry name" value="LacAB_rpiB"/>
    <property type="match status" value="1"/>
</dbReference>
<sequence>MKNMIAVACDHGGYVLKKEILKHLEERGLEYKDFGCDSEEAVDYPIYARKVTSAITSGECERGILICGTGIGISIAANKVKGIRAALCTDCFTAEATRQHNDANILALGGRVVGPGLALKIVDTFLDTPFSNAERHKRRIELIEQD</sequence>
<dbReference type="SUPFAM" id="SSF89623">
    <property type="entry name" value="Ribose/Galactose isomerase RpiB/AlsB"/>
    <property type="match status" value="1"/>
</dbReference>
<dbReference type="EC" id="5.3.1.6" evidence="3"/>
<dbReference type="InterPro" id="IPR051812">
    <property type="entry name" value="SPI_LacAB/RpiB"/>
</dbReference>
<dbReference type="PIRSF" id="PIRSF005384">
    <property type="entry name" value="RpiB_LacA_B"/>
    <property type="match status" value="1"/>
</dbReference>
<evidence type="ECO:0000256" key="2">
    <source>
        <dbReference type="ARBA" id="ARBA00023235"/>
    </source>
</evidence>
<evidence type="ECO:0000313" key="4">
    <source>
        <dbReference type="Proteomes" id="UP000657421"/>
    </source>
</evidence>
<reference evidence="3 4" key="1">
    <citation type="submission" date="2020-08" db="EMBL/GenBank/DDBJ databases">
        <title>Genome public.</title>
        <authorList>
            <person name="Liu C."/>
            <person name="Sun Q."/>
        </authorList>
    </citation>
    <scope>NUCLEOTIDE SEQUENCE [LARGE SCALE GENOMIC DNA]</scope>
    <source>
        <strain evidence="3 4">NSJ-46</strain>
    </source>
</reference>
<dbReference type="InterPro" id="IPR003500">
    <property type="entry name" value="RpiB_LacA_LacB"/>
</dbReference>
<evidence type="ECO:0000313" key="3">
    <source>
        <dbReference type="EMBL" id="MBC8572864.1"/>
    </source>
</evidence>
<dbReference type="Proteomes" id="UP000657421">
    <property type="component" value="Unassembled WGS sequence"/>
</dbReference>
<dbReference type="EMBL" id="JACRSZ010000006">
    <property type="protein sequence ID" value="MBC8572864.1"/>
    <property type="molecule type" value="Genomic_DNA"/>
</dbReference>
<evidence type="ECO:0000256" key="1">
    <source>
        <dbReference type="ARBA" id="ARBA00008754"/>
    </source>
</evidence>
<dbReference type="InterPro" id="IPR004785">
    <property type="entry name" value="RpiB"/>
</dbReference>
<dbReference type="PANTHER" id="PTHR43732">
    <property type="entry name" value="RIBOSE 5-PHOSPHATE ISOMERASE-RELATED"/>
    <property type="match status" value="1"/>
</dbReference>
<dbReference type="NCBIfam" id="TIGR00689">
    <property type="entry name" value="rpiB_lacA_lacB"/>
    <property type="match status" value="1"/>
</dbReference>